<accession>A0A8T2TDH6</accession>
<evidence type="ECO:0008006" key="3">
    <source>
        <dbReference type="Google" id="ProtNLM"/>
    </source>
</evidence>
<dbReference type="OrthoDB" id="9975579at2759"/>
<sequence length="229" mass="25047">MSKDIDMSHHRPSAKNNNNKRVNIYCCKELNISTSLSRTKCFLIIFQGHLLSGPIQVKDSRGVPAKPGDLLVVEICNLGPLTANEWGVTATYERENGGGFLTDHSPCASKAIWHFEGIFAQSRHIPGVYFPGLIHPGLIGTAPSHELLDIWNERERDLVQQGEKAIATAAIIHIRPLTALPTSQNTLLGKIEAGTLLWEKIVQEAAGTVPARENGGNCDIKNLIKGSWV</sequence>
<dbReference type="EMBL" id="CM035419">
    <property type="protein sequence ID" value="KAH7416215.1"/>
    <property type="molecule type" value="Genomic_DNA"/>
</dbReference>
<dbReference type="GO" id="GO:0016811">
    <property type="term" value="F:hydrolase activity, acting on carbon-nitrogen (but not peptide) bonds, in linear amides"/>
    <property type="evidence" value="ECO:0007669"/>
    <property type="project" value="InterPro"/>
</dbReference>
<dbReference type="Pfam" id="PF03069">
    <property type="entry name" value="FmdA_AmdA"/>
    <property type="match status" value="1"/>
</dbReference>
<reference evidence="1" key="1">
    <citation type="submission" date="2021-08" db="EMBL/GenBank/DDBJ databases">
        <title>WGS assembly of Ceratopteris richardii.</title>
        <authorList>
            <person name="Marchant D.B."/>
            <person name="Chen G."/>
            <person name="Jenkins J."/>
            <person name="Shu S."/>
            <person name="Leebens-Mack J."/>
            <person name="Grimwood J."/>
            <person name="Schmutz J."/>
            <person name="Soltis P."/>
            <person name="Soltis D."/>
            <person name="Chen Z.-H."/>
        </authorList>
    </citation>
    <scope>NUCLEOTIDE SEQUENCE</scope>
    <source>
        <strain evidence="1">Whitten #5841</strain>
        <tissue evidence="1">Leaf</tissue>
    </source>
</reference>
<dbReference type="SUPFAM" id="SSF141130">
    <property type="entry name" value="Acetamidase/Formamidase-like"/>
    <property type="match status" value="1"/>
</dbReference>
<dbReference type="AlphaFoldDB" id="A0A8T2TDH6"/>
<evidence type="ECO:0000313" key="1">
    <source>
        <dbReference type="EMBL" id="KAH7416215.1"/>
    </source>
</evidence>
<dbReference type="Gene3D" id="2.60.120.580">
    <property type="entry name" value="Acetamidase/Formamidase-like domains"/>
    <property type="match status" value="1"/>
</dbReference>
<name>A0A8T2TDH6_CERRI</name>
<gene>
    <name evidence="1" type="ORF">KP509_14G080900</name>
</gene>
<organism evidence="1 2">
    <name type="scientific">Ceratopteris richardii</name>
    <name type="common">Triangle waterfern</name>
    <dbReference type="NCBI Taxonomy" id="49495"/>
    <lineage>
        <taxon>Eukaryota</taxon>
        <taxon>Viridiplantae</taxon>
        <taxon>Streptophyta</taxon>
        <taxon>Embryophyta</taxon>
        <taxon>Tracheophyta</taxon>
        <taxon>Polypodiopsida</taxon>
        <taxon>Polypodiidae</taxon>
        <taxon>Polypodiales</taxon>
        <taxon>Pteridineae</taxon>
        <taxon>Pteridaceae</taxon>
        <taxon>Parkerioideae</taxon>
        <taxon>Ceratopteris</taxon>
    </lineage>
</organism>
<proteinExistence type="predicted"/>
<keyword evidence="2" id="KW-1185">Reference proteome</keyword>
<comment type="caution">
    <text evidence="1">The sequence shown here is derived from an EMBL/GenBank/DDBJ whole genome shotgun (WGS) entry which is preliminary data.</text>
</comment>
<evidence type="ECO:0000313" key="2">
    <source>
        <dbReference type="Proteomes" id="UP000825935"/>
    </source>
</evidence>
<dbReference type="PANTHER" id="PTHR31891">
    <property type="entry name" value="FORMAMIDASE C869.04-RELATED"/>
    <property type="match status" value="1"/>
</dbReference>
<dbReference type="PANTHER" id="PTHR31891:SF1">
    <property type="entry name" value="FORMAMIDASE C869.04-RELATED"/>
    <property type="match status" value="1"/>
</dbReference>
<protein>
    <recommendedName>
        <fullName evidence="3">Formamidase</fullName>
    </recommendedName>
</protein>
<dbReference type="Proteomes" id="UP000825935">
    <property type="component" value="Chromosome 14"/>
</dbReference>
<dbReference type="InterPro" id="IPR004304">
    <property type="entry name" value="FmdA_AmdA"/>
</dbReference>